<accession>A0A7H9S3T0</accession>
<gene>
    <name evidence="2" type="ORF">HVY77_06560</name>
</gene>
<organism evidence="2 3">
    <name type="scientific">Escherichia coli</name>
    <dbReference type="NCBI Taxonomy" id="562"/>
    <lineage>
        <taxon>Bacteria</taxon>
        <taxon>Pseudomonadati</taxon>
        <taxon>Pseudomonadota</taxon>
        <taxon>Gammaproteobacteria</taxon>
        <taxon>Enterobacterales</taxon>
        <taxon>Enterobacteriaceae</taxon>
        <taxon>Escherichia</taxon>
    </lineage>
</organism>
<protein>
    <submittedName>
        <fullName evidence="2">TIR domain-containing protein</fullName>
    </submittedName>
</protein>
<dbReference type="Gene3D" id="3.40.50.9200">
    <property type="entry name" value="Hypothetical protein MTH538"/>
    <property type="match status" value="1"/>
</dbReference>
<dbReference type="SUPFAM" id="SSF52206">
    <property type="entry name" value="Hypothetical protein MTH538"/>
    <property type="match status" value="1"/>
</dbReference>
<dbReference type="InterPro" id="IPR015032">
    <property type="entry name" value="ThsB__TIR-like_domain"/>
</dbReference>
<feature type="domain" description="Thoeris protein ThsB TIR-like" evidence="1">
    <location>
        <begin position="7"/>
        <end position="104"/>
    </location>
</feature>
<proteinExistence type="predicted"/>
<evidence type="ECO:0000313" key="2">
    <source>
        <dbReference type="EMBL" id="QMF66708.1"/>
    </source>
</evidence>
<sequence length="133" mass="15204">MRTFNLFISHSWKYSDTYERLVDLLKNRGYFNFKDYSVPRVDPIIGAQDDFALYSAIKSQMAPSSVVIILAGVYASYSKWIDAEIRIAQEYGKPIIAIEPWSSEHTSVKVKQAAHKIVKWNTESIVSAIRELA</sequence>
<evidence type="ECO:0000259" key="1">
    <source>
        <dbReference type="Pfam" id="PF08937"/>
    </source>
</evidence>
<reference evidence="2 3" key="1">
    <citation type="submission" date="2020-06" db="EMBL/GenBank/DDBJ databases">
        <title>REHAB project genomes.</title>
        <authorList>
            <person name="Shaw L.P."/>
        </authorList>
    </citation>
    <scope>NUCLEOTIDE SEQUENCE [LARGE SCALE GENOMIC DNA]</scope>
    <source>
        <strain evidence="2 3">RHB30-C10</strain>
    </source>
</reference>
<dbReference type="InterPro" id="IPR036490">
    <property type="entry name" value="ThsB_TIR-like_sf"/>
</dbReference>
<name>A0A7H9S3T0_ECOLX</name>
<dbReference type="RefSeq" id="WP_289246239.1">
    <property type="nucleotide sequence ID" value="NZ_BLCD01000159.1"/>
</dbReference>
<dbReference type="AlphaFoldDB" id="A0A7H9S3T0"/>
<dbReference type="Pfam" id="PF08937">
    <property type="entry name" value="ThsB_TIR"/>
    <property type="match status" value="1"/>
</dbReference>
<dbReference type="Proteomes" id="UP000512322">
    <property type="component" value="Chromosome"/>
</dbReference>
<evidence type="ECO:0000313" key="3">
    <source>
        <dbReference type="Proteomes" id="UP000512322"/>
    </source>
</evidence>
<dbReference type="EMBL" id="CP057293">
    <property type="protein sequence ID" value="QMF66708.1"/>
    <property type="molecule type" value="Genomic_DNA"/>
</dbReference>